<dbReference type="OrthoDB" id="27053at2157"/>
<dbReference type="RefSeq" id="WP_188596874.1">
    <property type="nucleotide sequence ID" value="NZ_BMNL01000003.1"/>
</dbReference>
<gene>
    <name evidence="1" type="ORF">GCM10007981_16180</name>
</gene>
<dbReference type="InterPro" id="IPR012440">
    <property type="entry name" value="DUF1641"/>
</dbReference>
<keyword evidence="2" id="KW-1185">Reference proteome</keyword>
<dbReference type="Pfam" id="PF07849">
    <property type="entry name" value="DUF1641"/>
    <property type="match status" value="1"/>
</dbReference>
<organism evidence="1 2">
    <name type="scientific">Thermocladium modestius</name>
    <dbReference type="NCBI Taxonomy" id="62609"/>
    <lineage>
        <taxon>Archaea</taxon>
        <taxon>Thermoproteota</taxon>
        <taxon>Thermoprotei</taxon>
        <taxon>Thermoproteales</taxon>
        <taxon>Thermoproteaceae</taxon>
        <taxon>Thermocladium</taxon>
    </lineage>
</organism>
<name>A0A830GX89_9CREN</name>
<sequence length="123" mass="13182">MSVTEEELINYVLGVASQMKPDELKTTVQEATSCILCALYGVSSNVTHETKPVNGVADLIRALNDPYVRKGLGLVINLLRSLGKCLDTAEKIRNASNGACPVDTPCFVLAYLDKDHGNDGGKT</sequence>
<accession>A0A830GX89</accession>
<reference evidence="1" key="2">
    <citation type="submission" date="2020-09" db="EMBL/GenBank/DDBJ databases">
        <authorList>
            <person name="Sun Q."/>
            <person name="Ohkuma M."/>
        </authorList>
    </citation>
    <scope>NUCLEOTIDE SEQUENCE</scope>
    <source>
        <strain evidence="1">JCM 10088</strain>
    </source>
</reference>
<evidence type="ECO:0000313" key="2">
    <source>
        <dbReference type="Proteomes" id="UP000610960"/>
    </source>
</evidence>
<dbReference type="AlphaFoldDB" id="A0A830GX89"/>
<proteinExistence type="predicted"/>
<dbReference type="Proteomes" id="UP000610960">
    <property type="component" value="Unassembled WGS sequence"/>
</dbReference>
<comment type="caution">
    <text evidence="1">The sequence shown here is derived from an EMBL/GenBank/DDBJ whole genome shotgun (WGS) entry which is preliminary data.</text>
</comment>
<dbReference type="EMBL" id="BMNL01000003">
    <property type="protein sequence ID" value="GGP21984.1"/>
    <property type="molecule type" value="Genomic_DNA"/>
</dbReference>
<protein>
    <submittedName>
        <fullName evidence="1">Uncharacterized protein</fullName>
    </submittedName>
</protein>
<reference evidence="1" key="1">
    <citation type="journal article" date="2014" name="Int. J. Syst. Evol. Microbiol.">
        <title>Complete genome sequence of Corynebacterium casei LMG S-19264T (=DSM 44701T), isolated from a smear-ripened cheese.</title>
        <authorList>
            <consortium name="US DOE Joint Genome Institute (JGI-PGF)"/>
            <person name="Walter F."/>
            <person name="Albersmeier A."/>
            <person name="Kalinowski J."/>
            <person name="Ruckert C."/>
        </authorList>
    </citation>
    <scope>NUCLEOTIDE SEQUENCE</scope>
    <source>
        <strain evidence="1">JCM 10088</strain>
    </source>
</reference>
<evidence type="ECO:0000313" key="1">
    <source>
        <dbReference type="EMBL" id="GGP21984.1"/>
    </source>
</evidence>